<dbReference type="SUPFAM" id="SSF56112">
    <property type="entry name" value="Protein kinase-like (PK-like)"/>
    <property type="match status" value="1"/>
</dbReference>
<dbReference type="InterPro" id="IPR015897">
    <property type="entry name" value="CHK_kinase-like"/>
</dbReference>
<keyword evidence="1" id="KW-0472">Membrane</keyword>
<keyword evidence="4" id="KW-1185">Reference proteome</keyword>
<evidence type="ECO:0000256" key="1">
    <source>
        <dbReference type="SAM" id="Phobius"/>
    </source>
</evidence>
<keyword evidence="1" id="KW-0812">Transmembrane</keyword>
<feature type="transmembrane region" description="Helical" evidence="1">
    <location>
        <begin position="343"/>
        <end position="360"/>
    </location>
</feature>
<dbReference type="Gene3D" id="3.90.1200.10">
    <property type="match status" value="1"/>
</dbReference>
<dbReference type="PANTHER" id="PTHR23020">
    <property type="entry name" value="UNCHARACTERIZED NUCLEAR HORMONE RECEPTOR-RELATED"/>
    <property type="match status" value="1"/>
</dbReference>
<reference evidence="3 4" key="2">
    <citation type="submission" date="2018-11" db="EMBL/GenBank/DDBJ databases">
        <authorList>
            <consortium name="Pathogen Informatics"/>
        </authorList>
    </citation>
    <scope>NUCLEOTIDE SEQUENCE [LARGE SCALE GENOMIC DNA]</scope>
    <source>
        <strain evidence="3 4">MHpl1</strain>
    </source>
</reference>
<evidence type="ECO:0000313" key="4">
    <source>
        <dbReference type="Proteomes" id="UP000268014"/>
    </source>
</evidence>
<dbReference type="InterPro" id="IPR011009">
    <property type="entry name" value="Kinase-like_dom_sf"/>
</dbReference>
<dbReference type="OrthoDB" id="5813109at2759"/>
<dbReference type="Proteomes" id="UP000268014">
    <property type="component" value="Unassembled WGS sequence"/>
</dbReference>
<evidence type="ECO:0000313" key="3">
    <source>
        <dbReference type="EMBL" id="VDO53620.1"/>
    </source>
</evidence>
<dbReference type="InterPro" id="IPR012877">
    <property type="entry name" value="Dhs-27"/>
</dbReference>
<evidence type="ECO:0000259" key="2">
    <source>
        <dbReference type="SMART" id="SM00587"/>
    </source>
</evidence>
<dbReference type="InterPro" id="IPR052961">
    <property type="entry name" value="Oxido-Kinase-like_Enzymes"/>
</dbReference>
<dbReference type="PANTHER" id="PTHR23020:SF8">
    <property type="entry name" value="CHK KINASE-LIKE DOMAIN-CONTAINING PROTEIN"/>
    <property type="match status" value="1"/>
</dbReference>
<name>A0A158QQC9_HAEPC</name>
<evidence type="ECO:0000313" key="5">
    <source>
        <dbReference type="WBParaSite" id="HPLM_0001467301-mRNA-1"/>
    </source>
</evidence>
<feature type="domain" description="CHK kinase-like" evidence="2">
    <location>
        <begin position="143"/>
        <end position="330"/>
    </location>
</feature>
<accession>A0A158QQC9</accession>
<protein>
    <submittedName>
        <fullName evidence="5">CHK domain-containing protein</fullName>
    </submittedName>
</protein>
<dbReference type="Pfam" id="PF07914">
    <property type="entry name" value="DUF1679"/>
    <property type="match status" value="1"/>
</dbReference>
<dbReference type="OMA" id="THLTWDE"/>
<dbReference type="AlphaFoldDB" id="A0A158QQC9"/>
<sequence length="404" mass="46336">MSLFTPADGILKTHLTWDELQNGVFKAFGADAKFGPNKDVKDIGAGNGCLISPDWKSELKNVPQIFIVKICSQLSMVENQAIMENKDFINEDLIKQFENYVKQNHNVEVCLYELLKKYDVTDIPTPKIYFTQAFSEENPLNGYIIMEYVGDGTLYHLSDNISPEHMSQVMKALAKLQATGMKFTDDEKAHFQNHPYIVLFSKMLNEQGSNGFMTMLRQFGGERMKDKIDRLESVLPEVLDIKLIQEMPKSLGMEPVLCHGDLWATNLIWKNGASELELKAVIDFQNAHFGCPSVDFARIFCACMGSKDRKDNWESLLEKFYTYLEKELGAHNMPYTLDMLKKAYRLFFPLGAFLMLPMFGPTLHTINSNTDVEYKTKALMVMFEKAEGLLEDIYDFHQNNKQQR</sequence>
<organism evidence="5">
    <name type="scientific">Haemonchus placei</name>
    <name type="common">Barber's pole worm</name>
    <dbReference type="NCBI Taxonomy" id="6290"/>
    <lineage>
        <taxon>Eukaryota</taxon>
        <taxon>Metazoa</taxon>
        <taxon>Ecdysozoa</taxon>
        <taxon>Nematoda</taxon>
        <taxon>Chromadorea</taxon>
        <taxon>Rhabditida</taxon>
        <taxon>Rhabditina</taxon>
        <taxon>Rhabditomorpha</taxon>
        <taxon>Strongyloidea</taxon>
        <taxon>Trichostrongylidae</taxon>
        <taxon>Haemonchus</taxon>
    </lineage>
</organism>
<keyword evidence="1" id="KW-1133">Transmembrane helix</keyword>
<dbReference type="EMBL" id="UZAF01018653">
    <property type="protein sequence ID" value="VDO53620.1"/>
    <property type="molecule type" value="Genomic_DNA"/>
</dbReference>
<dbReference type="SMART" id="SM00587">
    <property type="entry name" value="CHK"/>
    <property type="match status" value="1"/>
</dbReference>
<gene>
    <name evidence="3" type="ORF">HPLM_LOCUS14665</name>
</gene>
<proteinExistence type="predicted"/>
<reference evidence="5" key="1">
    <citation type="submission" date="2016-04" db="UniProtKB">
        <authorList>
            <consortium name="WormBaseParasite"/>
        </authorList>
    </citation>
    <scope>IDENTIFICATION</scope>
</reference>
<dbReference type="WBParaSite" id="HPLM_0001467301-mRNA-1">
    <property type="protein sequence ID" value="HPLM_0001467301-mRNA-1"/>
    <property type="gene ID" value="HPLM_0001467301"/>
</dbReference>